<keyword evidence="1" id="KW-0614">Plasmid</keyword>
<reference evidence="4" key="3">
    <citation type="submission" date="2023-11" db="EMBL/GenBank/DDBJ databases">
        <title>Antimicrobial resistance in invasive Streptococcus suis isolated in Spain and the associated genetic mechanisms.</title>
        <authorList>
            <person name="Uruen C."/>
            <person name="Arenas J.A."/>
        </authorList>
    </citation>
    <scope>NUCLEOTIDE SEQUENCE</scope>
    <source>
        <strain evidence="4">Ss_70</strain>
    </source>
</reference>
<protein>
    <submittedName>
        <fullName evidence="1">Uncharacterized protein</fullName>
    </submittedName>
</protein>
<dbReference type="EMBL" id="JAWWZK010000040">
    <property type="protein sequence ID" value="MDX5038745.1"/>
    <property type="molecule type" value="Genomic_DNA"/>
</dbReference>
<dbReference type="Proteomes" id="UP000075193">
    <property type="component" value="Unassembled WGS sequence"/>
</dbReference>
<evidence type="ECO:0000313" key="4">
    <source>
        <dbReference type="EMBL" id="MDX5038745.1"/>
    </source>
</evidence>
<accession>A0A0N0DPF8</accession>
<name>A0A0N0DPF8_STRSU</name>
<dbReference type="Proteomes" id="UP000071962">
    <property type="component" value="Unassembled WGS sequence"/>
</dbReference>
<evidence type="ECO:0000313" key="1">
    <source>
        <dbReference type="EMBL" id="ASW50666.1"/>
    </source>
</evidence>
<reference evidence="5 6" key="1">
    <citation type="submission" date="2016-02" db="EMBL/GenBank/DDBJ databases">
        <authorList>
            <consortium name="Pathogen Informatics"/>
        </authorList>
    </citation>
    <scope>NUCLEOTIDE SEQUENCE [LARGE SCALE GENOMIC DNA]</scope>
    <source>
        <strain evidence="2 6">LSS79</strain>
        <strain evidence="3 5">SS1062</strain>
    </source>
</reference>
<reference evidence="1" key="2">
    <citation type="submission" date="2016-08" db="EMBL/GenBank/DDBJ databases">
        <title>Streptococcus suis SRD478 Genome sequencing and assembly.</title>
        <authorList>
            <person name="Nicholson T.L."/>
            <person name="Bayles D.O."/>
            <person name="Shore S.M."/>
        </authorList>
    </citation>
    <scope>NUCLEOTIDE SEQUENCE [LARGE SCALE GENOMIC DNA]</scope>
    <source>
        <strain evidence="1">SRD478</strain>
        <plasmid>psrd478</plasmid>
        <plasmid evidence="1">pSRD478</plasmid>
    </source>
</reference>
<dbReference type="EMBL" id="FIIC01000054">
    <property type="protein sequence ID" value="CYW21769.1"/>
    <property type="molecule type" value="Genomic_DNA"/>
</dbReference>
<gene>
    <name evidence="1" type="ORF">A7J08_10050</name>
    <name evidence="2" type="ORF">ERS132441_02153</name>
    <name evidence="3" type="ORF">ERS132551_02073</name>
    <name evidence="4" type="ORF">SHY70_10755</name>
</gene>
<dbReference type="EMBL" id="FIKT01000046">
    <property type="protein sequence ID" value="CYX34103.1"/>
    <property type="molecule type" value="Genomic_DNA"/>
</dbReference>
<dbReference type="EMBL" id="CP017089">
    <property type="protein sequence ID" value="ASW50666.1"/>
    <property type="molecule type" value="Genomic_DNA"/>
</dbReference>
<geneLocation type="plasmid" evidence="7">
    <name>psrd478</name>
</geneLocation>
<dbReference type="AlphaFoldDB" id="A0A0N0DPF8"/>
<sequence>MGKSMREVATELGISKDLVKYHRKKLGEEDYLIVDGKYMILESGVAKIKSYLRKEASAYSTQFEDKITTKLSKMEYDLFRLYQTLGELEKKLKSIDQGVSDLFDVVIDKGI</sequence>
<dbReference type="Proteomes" id="UP001270004">
    <property type="component" value="Unassembled WGS sequence"/>
</dbReference>
<dbReference type="RefSeq" id="WP_052502384.1">
    <property type="nucleotide sequence ID" value="NZ_CEDF01000001.1"/>
</dbReference>
<dbReference type="Gene3D" id="1.10.10.60">
    <property type="entry name" value="Homeodomain-like"/>
    <property type="match status" value="1"/>
</dbReference>
<dbReference type="PATRIC" id="fig|1307.475.peg.1300"/>
<evidence type="ECO:0000313" key="3">
    <source>
        <dbReference type="EMBL" id="CYX34103.1"/>
    </source>
</evidence>
<organism evidence="1">
    <name type="scientific">Streptococcus suis</name>
    <dbReference type="NCBI Taxonomy" id="1307"/>
    <lineage>
        <taxon>Bacteria</taxon>
        <taxon>Bacillati</taxon>
        <taxon>Bacillota</taxon>
        <taxon>Bacilli</taxon>
        <taxon>Lactobacillales</taxon>
        <taxon>Streptococcaceae</taxon>
        <taxon>Streptococcus</taxon>
    </lineage>
</organism>
<proteinExistence type="predicted"/>
<evidence type="ECO:0000313" key="6">
    <source>
        <dbReference type="Proteomes" id="UP000075193"/>
    </source>
</evidence>
<geneLocation type="plasmid" evidence="1">
    <name>pSRD478</name>
</geneLocation>
<evidence type="ECO:0000313" key="2">
    <source>
        <dbReference type="EMBL" id="CYW21769.1"/>
    </source>
</evidence>
<evidence type="ECO:0000313" key="7">
    <source>
        <dbReference type="Proteomes" id="UP000323128"/>
    </source>
</evidence>
<evidence type="ECO:0000313" key="5">
    <source>
        <dbReference type="Proteomes" id="UP000071962"/>
    </source>
</evidence>